<gene>
    <name evidence="3" type="ORF">RM780_25600</name>
</gene>
<reference evidence="4" key="1">
    <citation type="submission" date="2023-07" db="EMBL/GenBank/DDBJ databases">
        <title>30 novel species of actinomycetes from the DSMZ collection.</title>
        <authorList>
            <person name="Nouioui I."/>
        </authorList>
    </citation>
    <scope>NUCLEOTIDE SEQUENCE [LARGE SCALE GENOMIC DNA]</scope>
    <source>
        <strain evidence="4">DSM 44917</strain>
    </source>
</reference>
<dbReference type="Pfam" id="PF06259">
    <property type="entry name" value="Abhydrolase_8"/>
    <property type="match status" value="1"/>
</dbReference>
<feature type="region of interest" description="Disordered" evidence="1">
    <location>
        <begin position="221"/>
        <end position="241"/>
    </location>
</feature>
<name>A0ABU2LGL0_9ACTN</name>
<evidence type="ECO:0000313" key="3">
    <source>
        <dbReference type="EMBL" id="MDT0310298.1"/>
    </source>
</evidence>
<protein>
    <submittedName>
        <fullName evidence="3">Alpha/beta hydrolase</fullName>
    </submittedName>
</protein>
<evidence type="ECO:0000256" key="1">
    <source>
        <dbReference type="SAM" id="MobiDB-lite"/>
    </source>
</evidence>
<comment type="caution">
    <text evidence="3">The sequence shown here is derived from an EMBL/GenBank/DDBJ whole genome shotgun (WGS) entry which is preliminary data.</text>
</comment>
<dbReference type="EMBL" id="JAVREN010000064">
    <property type="protein sequence ID" value="MDT0310298.1"/>
    <property type="molecule type" value="Genomic_DNA"/>
</dbReference>
<proteinExistence type="predicted"/>
<evidence type="ECO:0000259" key="2">
    <source>
        <dbReference type="Pfam" id="PF06259"/>
    </source>
</evidence>
<evidence type="ECO:0000313" key="4">
    <source>
        <dbReference type="Proteomes" id="UP001183388"/>
    </source>
</evidence>
<dbReference type="Proteomes" id="UP001183388">
    <property type="component" value="Unassembled WGS sequence"/>
</dbReference>
<dbReference type="GO" id="GO:0016787">
    <property type="term" value="F:hydrolase activity"/>
    <property type="evidence" value="ECO:0007669"/>
    <property type="project" value="UniProtKB-KW"/>
</dbReference>
<dbReference type="InterPro" id="IPR010427">
    <property type="entry name" value="DUF1023"/>
</dbReference>
<organism evidence="3 4">
    <name type="scientific">Streptomyces boetiae</name>
    <dbReference type="NCBI Taxonomy" id="3075541"/>
    <lineage>
        <taxon>Bacteria</taxon>
        <taxon>Bacillati</taxon>
        <taxon>Actinomycetota</taxon>
        <taxon>Actinomycetes</taxon>
        <taxon>Kitasatosporales</taxon>
        <taxon>Streptomycetaceae</taxon>
        <taxon>Streptomyces</taxon>
    </lineage>
</organism>
<feature type="compositionally biased region" description="Pro residues" evidence="1">
    <location>
        <begin position="125"/>
        <end position="134"/>
    </location>
</feature>
<keyword evidence="3" id="KW-0378">Hydrolase</keyword>
<feature type="compositionally biased region" description="Low complexity" evidence="1">
    <location>
        <begin position="221"/>
        <end position="230"/>
    </location>
</feature>
<keyword evidence="4" id="KW-1185">Reference proteome</keyword>
<sequence length="656" mass="69266">MLTVSQLQDVPVDWMNGVATAWSRAGRDAEETRDLISQSMLPELTGGRGNTVETATASLHLIAENCEYARQQCALVSTAVQSLTDRMTHHMRELRRVLAEAEAAGYEVGDDGSVSYPATTGPSGEDPPPLPLLPPQEQTSYAAGTAHPSPLPDYFAGTLISGDGPHAQAAQILANRIGRVLRQAQETDEEIEAALQELDTHATLRVDDRDWADAQSDAGAVADATGAEADSLIPQDDSPAQNREWWDSLSREEQVSMIALFPAEIGALDGLPSEARDQANRAVLRTELARVSDERARVIGELSDLGIDGHDLEFSDFLNPRTADRLAEAERLNAQLNGLQTVQARLDNADAVNGLPEAYLLGIGLDGQEGRFILANGNPDTADHTAVYVPGTGAGLATSADTEIRRVNDLWRESAAAAPGENVSTIAWVGYEAPDNAIPFSGGDLLIPDAAQESYARDAAPLLRGFAEGLEAAQGGPESSHTTLVGHSYGSTVIGAATQESGGSIADDIIVAGSPGMLVEHAEELGVGSDHVWSMAAPIMADPSLPIESESEWVEVFGMPVPDLNMPSIDWPTVGDIVPLAGAGFLGGGGFEWERSSLGLPVLDFNTPAVPSMESFGANILATDSTDHSGYWDPGSLSLTNQAGVITGQMDLVEEE</sequence>
<feature type="domain" description="DUF1023" evidence="2">
    <location>
        <begin position="368"/>
        <end position="538"/>
    </location>
</feature>
<dbReference type="RefSeq" id="WP_311633269.1">
    <property type="nucleotide sequence ID" value="NZ_JAVREN010000064.1"/>
</dbReference>
<accession>A0ABU2LGL0</accession>
<feature type="region of interest" description="Disordered" evidence="1">
    <location>
        <begin position="108"/>
        <end position="145"/>
    </location>
</feature>